<dbReference type="Gene3D" id="3.40.50.300">
    <property type="entry name" value="P-loop containing nucleotide triphosphate hydrolases"/>
    <property type="match status" value="1"/>
</dbReference>
<dbReference type="GO" id="GO:0016887">
    <property type="term" value="F:ATP hydrolysis activity"/>
    <property type="evidence" value="ECO:0007669"/>
    <property type="project" value="InterPro"/>
</dbReference>
<dbReference type="SMART" id="SM00382">
    <property type="entry name" value="AAA"/>
    <property type="match status" value="1"/>
</dbReference>
<reference evidence="5" key="2">
    <citation type="submission" date="2021-04" db="EMBL/GenBank/DDBJ databases">
        <authorList>
            <person name="Gilroy R."/>
        </authorList>
    </citation>
    <scope>NUCLEOTIDE SEQUENCE</scope>
    <source>
        <strain evidence="5">CHK179-28034</strain>
    </source>
</reference>
<evidence type="ECO:0000256" key="2">
    <source>
        <dbReference type="ARBA" id="ARBA00022741"/>
    </source>
</evidence>
<dbReference type="PANTHER" id="PTHR42734">
    <property type="entry name" value="METAL TRANSPORT SYSTEM ATP-BINDING PROTEIN TM_0124-RELATED"/>
    <property type="match status" value="1"/>
</dbReference>
<dbReference type="SUPFAM" id="SSF52540">
    <property type="entry name" value="P-loop containing nucleoside triphosphate hydrolases"/>
    <property type="match status" value="1"/>
</dbReference>
<dbReference type="Pfam" id="PF00005">
    <property type="entry name" value="ABC_tran"/>
    <property type="match status" value="1"/>
</dbReference>
<feature type="domain" description="ABC transporter" evidence="4">
    <location>
        <begin position="2"/>
        <end position="232"/>
    </location>
</feature>
<gene>
    <name evidence="5" type="ORF">H9968_00445</name>
</gene>
<dbReference type="PROSITE" id="PS50893">
    <property type="entry name" value="ABC_TRANSPORTER_2"/>
    <property type="match status" value="1"/>
</dbReference>
<sequence>MLELKNISYIVEDDKEILEDVNLSIDDKFVAITGPNGSGKSTLAKLIAGIIHPTAGRILLDGEDITDLNITERAKKGISYAFQQPVHFKGLKVKDLISVASGRTMSVKEICDVLSEVGLCARDYVNRELNGSLSGGELKRIEIAMIRARATKLSVFDEPEAGIDLWSFNSLIHVFEELHEKTEGTILIISHQERILEIADKIIVINGGHVEKVGRGEDVIPGLLYTSSACQKLSQK</sequence>
<dbReference type="GO" id="GO:0005524">
    <property type="term" value="F:ATP binding"/>
    <property type="evidence" value="ECO:0007669"/>
    <property type="project" value="UniProtKB-KW"/>
</dbReference>
<evidence type="ECO:0000256" key="1">
    <source>
        <dbReference type="ARBA" id="ARBA00022448"/>
    </source>
</evidence>
<keyword evidence="1" id="KW-0813">Transport</keyword>
<evidence type="ECO:0000259" key="4">
    <source>
        <dbReference type="PROSITE" id="PS50893"/>
    </source>
</evidence>
<evidence type="ECO:0000313" key="5">
    <source>
        <dbReference type="EMBL" id="HIZ38385.1"/>
    </source>
</evidence>
<dbReference type="AlphaFoldDB" id="A0A9D2EJ83"/>
<dbReference type="Proteomes" id="UP000824049">
    <property type="component" value="Unassembled WGS sequence"/>
</dbReference>
<reference evidence="5" key="1">
    <citation type="journal article" date="2021" name="PeerJ">
        <title>Extensive microbial diversity within the chicken gut microbiome revealed by metagenomics and culture.</title>
        <authorList>
            <person name="Gilroy R."/>
            <person name="Ravi A."/>
            <person name="Getino M."/>
            <person name="Pursley I."/>
            <person name="Horton D.L."/>
            <person name="Alikhan N.F."/>
            <person name="Baker D."/>
            <person name="Gharbi K."/>
            <person name="Hall N."/>
            <person name="Watson M."/>
            <person name="Adriaenssens E.M."/>
            <person name="Foster-Nyarko E."/>
            <person name="Jarju S."/>
            <person name="Secka A."/>
            <person name="Antonio M."/>
            <person name="Oren A."/>
            <person name="Chaudhuri R.R."/>
            <person name="La Ragione R."/>
            <person name="Hildebrand F."/>
            <person name="Pallen M.J."/>
        </authorList>
    </citation>
    <scope>NUCLEOTIDE SEQUENCE</scope>
    <source>
        <strain evidence="5">CHK179-28034</strain>
    </source>
</reference>
<comment type="caution">
    <text evidence="5">The sequence shown here is derived from an EMBL/GenBank/DDBJ whole genome shotgun (WGS) entry which is preliminary data.</text>
</comment>
<keyword evidence="2" id="KW-0547">Nucleotide-binding</keyword>
<accession>A0A9D2EJ83</accession>
<organism evidence="5 6">
    <name type="scientific">Candidatus Anaerobutyricum stercoris</name>
    <dbReference type="NCBI Taxonomy" id="2838457"/>
    <lineage>
        <taxon>Bacteria</taxon>
        <taxon>Bacillati</taxon>
        <taxon>Bacillota</taxon>
        <taxon>Clostridia</taxon>
        <taxon>Lachnospirales</taxon>
        <taxon>Lachnospiraceae</taxon>
        <taxon>Anaerobutyricum</taxon>
    </lineage>
</organism>
<protein>
    <submittedName>
        <fullName evidence="5">ATP-binding cassette domain-containing protein</fullName>
    </submittedName>
</protein>
<evidence type="ECO:0000313" key="6">
    <source>
        <dbReference type="Proteomes" id="UP000824049"/>
    </source>
</evidence>
<dbReference type="InterPro" id="IPR027417">
    <property type="entry name" value="P-loop_NTPase"/>
</dbReference>
<keyword evidence="3 5" id="KW-0067">ATP-binding</keyword>
<dbReference type="InterPro" id="IPR003593">
    <property type="entry name" value="AAA+_ATPase"/>
</dbReference>
<dbReference type="InterPro" id="IPR050153">
    <property type="entry name" value="Metal_Ion_Import_ABC"/>
</dbReference>
<dbReference type="EMBL" id="DXBR01000007">
    <property type="protein sequence ID" value="HIZ38385.1"/>
    <property type="molecule type" value="Genomic_DNA"/>
</dbReference>
<name>A0A9D2EJ83_9FIRM</name>
<dbReference type="InterPro" id="IPR003439">
    <property type="entry name" value="ABC_transporter-like_ATP-bd"/>
</dbReference>
<evidence type="ECO:0000256" key="3">
    <source>
        <dbReference type="ARBA" id="ARBA00022840"/>
    </source>
</evidence>
<proteinExistence type="predicted"/>